<evidence type="ECO:0000313" key="3">
    <source>
        <dbReference type="Proteomes" id="UP000608579"/>
    </source>
</evidence>
<dbReference type="EMBL" id="DQVM01000058">
    <property type="protein sequence ID" value="HIQ29531.1"/>
    <property type="molecule type" value="Genomic_DNA"/>
</dbReference>
<keyword evidence="2" id="KW-0378">Hydrolase</keyword>
<keyword evidence="1" id="KW-0812">Transmembrane</keyword>
<name>A0A832ZVC4_CALS0</name>
<comment type="caution">
    <text evidence="2">The sequence shown here is derived from an EMBL/GenBank/DDBJ whole genome shotgun (WGS) entry which is preliminary data.</text>
</comment>
<sequence length="227" mass="25077">MWRFIIPLLVILAFPFVFGIVSVYVIASSSMEPSIPRLSLVFINNLQKPQPGEVGAYTDEEGNVIVHRFLHEDDEGRLVFKGDRNPAADDPVEKNRLRGSVVLVIPFLGIASIIIRNPIVLAMLAIFLIGGGRERLSDDKPLLIAGLLASIIAGPSGFPGRLFPTPLSPAINLTALYTIYKLTSLRNITRLERNILQASYLLLLITNMIIAVRWLLNELPTLISLLT</sequence>
<feature type="transmembrane region" description="Helical" evidence="1">
    <location>
        <begin position="7"/>
        <end position="27"/>
    </location>
</feature>
<dbReference type="AlphaFoldDB" id="A0A832ZVC4"/>
<reference evidence="2" key="1">
    <citation type="journal article" date="2020" name="ISME J.">
        <title>Gammaproteobacteria mediating utilization of methyl-, sulfur- and petroleum organic compounds in deep ocean hydrothermal plumes.</title>
        <authorList>
            <person name="Zhou Z."/>
            <person name="Liu Y."/>
            <person name="Pan J."/>
            <person name="Cron B.R."/>
            <person name="Toner B.M."/>
            <person name="Anantharaman K."/>
            <person name="Breier J.A."/>
            <person name="Dick G.J."/>
            <person name="Li M."/>
        </authorList>
    </citation>
    <scope>NUCLEOTIDE SEQUENCE</scope>
    <source>
        <strain evidence="2">SZUA-1515</strain>
    </source>
</reference>
<dbReference type="CDD" id="cd06462">
    <property type="entry name" value="Peptidase_S24_S26"/>
    <property type="match status" value="1"/>
</dbReference>
<dbReference type="GO" id="GO:0016020">
    <property type="term" value="C:membrane"/>
    <property type="evidence" value="ECO:0007669"/>
    <property type="project" value="InterPro"/>
</dbReference>
<dbReference type="Proteomes" id="UP000608579">
    <property type="component" value="Unassembled WGS sequence"/>
</dbReference>
<proteinExistence type="predicted"/>
<dbReference type="GO" id="GO:0009003">
    <property type="term" value="F:signal peptidase activity"/>
    <property type="evidence" value="ECO:0007669"/>
    <property type="project" value="UniProtKB-EC"/>
</dbReference>
<protein>
    <submittedName>
        <fullName evidence="2">Signal peptidase I</fullName>
        <ecNumber evidence="2">3.4.21.89</ecNumber>
    </submittedName>
</protein>
<keyword evidence="1" id="KW-1133">Transmembrane helix</keyword>
<dbReference type="GO" id="GO:0006465">
    <property type="term" value="P:signal peptide processing"/>
    <property type="evidence" value="ECO:0007669"/>
    <property type="project" value="InterPro"/>
</dbReference>
<feature type="transmembrane region" description="Helical" evidence="1">
    <location>
        <begin position="142"/>
        <end position="160"/>
    </location>
</feature>
<feature type="transmembrane region" description="Helical" evidence="1">
    <location>
        <begin position="195"/>
        <end position="216"/>
    </location>
</feature>
<evidence type="ECO:0000313" key="2">
    <source>
        <dbReference type="EMBL" id="HIQ29531.1"/>
    </source>
</evidence>
<gene>
    <name evidence="2" type="ORF">EYH45_03100</name>
</gene>
<accession>A0A832ZVC4</accession>
<feature type="transmembrane region" description="Helical" evidence="1">
    <location>
        <begin position="101"/>
        <end position="130"/>
    </location>
</feature>
<dbReference type="InterPro" id="IPR001733">
    <property type="entry name" value="Peptidase_S26B"/>
</dbReference>
<dbReference type="NCBIfam" id="TIGR02228">
    <property type="entry name" value="sigpep_I_arch"/>
    <property type="match status" value="1"/>
</dbReference>
<organism evidence="2 3">
    <name type="scientific">Caldiarchaeum subterraneum</name>
    <dbReference type="NCBI Taxonomy" id="311458"/>
    <lineage>
        <taxon>Archaea</taxon>
        <taxon>Nitrososphaerota</taxon>
        <taxon>Candidatus Caldarchaeales</taxon>
        <taxon>Candidatus Caldarchaeaceae</taxon>
        <taxon>Candidatus Caldarchaeum</taxon>
    </lineage>
</organism>
<evidence type="ECO:0000256" key="1">
    <source>
        <dbReference type="SAM" id="Phobius"/>
    </source>
</evidence>
<dbReference type="EC" id="3.4.21.89" evidence="2"/>
<keyword evidence="1" id="KW-0472">Membrane</keyword>